<evidence type="ECO:0000313" key="2">
    <source>
        <dbReference type="EMBL" id="KAK3736494.1"/>
    </source>
</evidence>
<dbReference type="InterPro" id="IPR017946">
    <property type="entry name" value="PLC-like_Pdiesterase_TIM-brl"/>
</dbReference>
<dbReference type="Proteomes" id="UP001283361">
    <property type="component" value="Unassembled WGS sequence"/>
</dbReference>
<gene>
    <name evidence="2" type="ORF">RRG08_006221</name>
</gene>
<dbReference type="AlphaFoldDB" id="A0AAE0Y8A9"/>
<reference evidence="2" key="1">
    <citation type="journal article" date="2023" name="G3 (Bethesda)">
        <title>A reference genome for the long-term kleptoplast-retaining sea slug Elysia crispata morphotype clarki.</title>
        <authorList>
            <person name="Eastman K.E."/>
            <person name="Pendleton A.L."/>
            <person name="Shaikh M.A."/>
            <person name="Suttiyut T."/>
            <person name="Ogas R."/>
            <person name="Tomko P."/>
            <person name="Gavelis G."/>
            <person name="Widhalm J.R."/>
            <person name="Wisecaver J.H."/>
        </authorList>
    </citation>
    <scope>NUCLEOTIDE SEQUENCE</scope>
    <source>
        <strain evidence="2">ECLA1</strain>
    </source>
</reference>
<evidence type="ECO:0000256" key="1">
    <source>
        <dbReference type="SAM" id="SignalP"/>
    </source>
</evidence>
<name>A0AAE0Y8A9_9GAST</name>
<keyword evidence="3" id="KW-1185">Reference proteome</keyword>
<dbReference type="InterPro" id="IPR051057">
    <property type="entry name" value="PI-PLC_domain"/>
</dbReference>
<dbReference type="SUPFAM" id="SSF50923">
    <property type="entry name" value="Hemopexin-like domain"/>
    <property type="match status" value="1"/>
</dbReference>
<dbReference type="SMART" id="SM00120">
    <property type="entry name" value="HX"/>
    <property type="match status" value="3"/>
</dbReference>
<sequence>MRIARSKSQTFCAAAIATLLLCAPTVFGALQENCNTIEAAFTLADGDKTYFLSGGEYIEYSLYRESEAKVGPITALGLTRRANHPDAAFTLTNDILVILKECKYFKYSRQDNGRLALREEGNNFGGLPCSPDAAISLADETLVFKDCSVWKFSNTTQSFQPDGGLAERGLPCHLDAAVRWKSQQTIFIKSTSFWKSAHEITGPYHTDDLNLCSWYLCGEADWMTQRNRGRLECNGDKRFCQLRLNQVTLPGLHNAGAGFDGGLFYGVDCWVRNHARSILQQLQLGIRYLDIDSSYHSCSVLGSNHNSLCGGSICRMLKQTRKFLSENPHEVIALTFNHEMQDVDLVIPALTRQLKSQLGPMLNNKFRLWREQRWPKLRQAVRTNKRVFVFYTPAVQNEPYGNRFYRRKKWIHSESWVGSTWREFTVNDGNCSEVSSKASVAR</sequence>
<keyword evidence="1" id="KW-0732">Signal</keyword>
<dbReference type="PANTHER" id="PTHR13593:SF140">
    <property type="entry name" value="PLC-LIKE PHOSPHODIESTERASE"/>
    <property type="match status" value="1"/>
</dbReference>
<dbReference type="InterPro" id="IPR018487">
    <property type="entry name" value="Hemopexin-like_repeat"/>
</dbReference>
<organism evidence="2 3">
    <name type="scientific">Elysia crispata</name>
    <name type="common">lettuce slug</name>
    <dbReference type="NCBI Taxonomy" id="231223"/>
    <lineage>
        <taxon>Eukaryota</taxon>
        <taxon>Metazoa</taxon>
        <taxon>Spiralia</taxon>
        <taxon>Lophotrochozoa</taxon>
        <taxon>Mollusca</taxon>
        <taxon>Gastropoda</taxon>
        <taxon>Heterobranchia</taxon>
        <taxon>Euthyneura</taxon>
        <taxon>Panpulmonata</taxon>
        <taxon>Sacoglossa</taxon>
        <taxon>Placobranchoidea</taxon>
        <taxon>Plakobranchidae</taxon>
        <taxon>Elysia</taxon>
    </lineage>
</organism>
<dbReference type="CDD" id="cd08557">
    <property type="entry name" value="PI-PLCc_bacteria_like"/>
    <property type="match status" value="1"/>
</dbReference>
<dbReference type="InterPro" id="IPR036375">
    <property type="entry name" value="Hemopexin-like_dom_sf"/>
</dbReference>
<evidence type="ECO:0000313" key="3">
    <source>
        <dbReference type="Proteomes" id="UP001283361"/>
    </source>
</evidence>
<dbReference type="PANTHER" id="PTHR13593">
    <property type="match status" value="1"/>
</dbReference>
<dbReference type="Gene3D" id="2.110.10.10">
    <property type="entry name" value="Hemopexin-like domain"/>
    <property type="match status" value="2"/>
</dbReference>
<accession>A0AAE0Y8A9</accession>
<dbReference type="Pfam" id="PF26146">
    <property type="entry name" value="PI-PLC_X"/>
    <property type="match status" value="1"/>
</dbReference>
<dbReference type="SUPFAM" id="SSF51695">
    <property type="entry name" value="PLC-like phosphodiesterases"/>
    <property type="match status" value="1"/>
</dbReference>
<protein>
    <submittedName>
        <fullName evidence="2">Uncharacterized protein</fullName>
    </submittedName>
</protein>
<feature type="chain" id="PRO_5041948326" evidence="1">
    <location>
        <begin position="29"/>
        <end position="442"/>
    </location>
</feature>
<proteinExistence type="predicted"/>
<comment type="caution">
    <text evidence="2">The sequence shown here is derived from an EMBL/GenBank/DDBJ whole genome shotgun (WGS) entry which is preliminary data.</text>
</comment>
<dbReference type="Gene3D" id="3.20.20.190">
    <property type="entry name" value="Phosphatidylinositol (PI) phosphodiesterase"/>
    <property type="match status" value="1"/>
</dbReference>
<dbReference type="EMBL" id="JAWDGP010006705">
    <property type="protein sequence ID" value="KAK3736494.1"/>
    <property type="molecule type" value="Genomic_DNA"/>
</dbReference>
<dbReference type="GO" id="GO:0008081">
    <property type="term" value="F:phosphoric diester hydrolase activity"/>
    <property type="evidence" value="ECO:0007669"/>
    <property type="project" value="InterPro"/>
</dbReference>
<dbReference type="GO" id="GO:0006629">
    <property type="term" value="P:lipid metabolic process"/>
    <property type="evidence" value="ECO:0007669"/>
    <property type="project" value="InterPro"/>
</dbReference>
<feature type="signal peptide" evidence="1">
    <location>
        <begin position="1"/>
        <end position="28"/>
    </location>
</feature>